<feature type="compositionally biased region" description="Basic and acidic residues" evidence="1">
    <location>
        <begin position="1"/>
        <end position="18"/>
    </location>
</feature>
<feature type="compositionally biased region" description="Acidic residues" evidence="1">
    <location>
        <begin position="226"/>
        <end position="242"/>
    </location>
</feature>
<feature type="region of interest" description="Disordered" evidence="1">
    <location>
        <begin position="1"/>
        <end position="206"/>
    </location>
</feature>
<evidence type="ECO:0000313" key="2">
    <source>
        <dbReference type="EMBL" id="GMF64724.1"/>
    </source>
</evidence>
<evidence type="ECO:0000256" key="1">
    <source>
        <dbReference type="SAM" id="MobiDB-lite"/>
    </source>
</evidence>
<dbReference type="EMBL" id="BSXW01012428">
    <property type="protein sequence ID" value="GMF64724.1"/>
    <property type="molecule type" value="Genomic_DNA"/>
</dbReference>
<evidence type="ECO:0000313" key="3">
    <source>
        <dbReference type="Proteomes" id="UP001165083"/>
    </source>
</evidence>
<sequence>MIDFAREQRQAEYDDSKRRQDHRRTGVQHAVEDPQQHCELQHGRPHVVEADEQPADLHEVGRVERGDGGDAGAGAVSPLDGPLHRLGEDQEADGGHDAQLRLEHPEARVAVEEHAQHHGHVDAHEQQQQPRHGAPTRVHGGRQQLEQQHGDAAGAERGAEAEAAAAHDGAPLGAPDGGQQAAARRAHHSSKDEKDSVREEYDETSYKEELQKYIAESSANLRYVDDEPLDSSDEDTSDEDSDPVSISPRNAEIFDFSESIVSISSDKTEEYVVPPVKVPRSYRTQDRQGGVLVAGHQVLFTNWAFKRQLRHMGRLGPLPERGEADIPSIDEVDDISVGFYSGKIVEL</sequence>
<reference evidence="2" key="1">
    <citation type="submission" date="2023-04" db="EMBL/GenBank/DDBJ databases">
        <title>Phytophthora lilii NBRC 32176.</title>
        <authorList>
            <person name="Ichikawa N."/>
            <person name="Sato H."/>
            <person name="Tonouchi N."/>
        </authorList>
    </citation>
    <scope>NUCLEOTIDE SEQUENCE</scope>
    <source>
        <strain evidence="2">NBRC 32176</strain>
    </source>
</reference>
<feature type="region of interest" description="Disordered" evidence="1">
    <location>
        <begin position="218"/>
        <end position="247"/>
    </location>
</feature>
<keyword evidence="3" id="KW-1185">Reference proteome</keyword>
<comment type="caution">
    <text evidence="2">The sequence shown here is derived from an EMBL/GenBank/DDBJ whole genome shotgun (WGS) entry which is preliminary data.</text>
</comment>
<feature type="compositionally biased region" description="Basic and acidic residues" evidence="1">
    <location>
        <begin position="30"/>
        <end position="68"/>
    </location>
</feature>
<name>A0A9W6YIU1_9STRA</name>
<proteinExistence type="predicted"/>
<gene>
    <name evidence="2" type="ORF">Plil01_001749600</name>
</gene>
<feature type="compositionally biased region" description="Basic and acidic residues" evidence="1">
    <location>
        <begin position="189"/>
        <end position="206"/>
    </location>
</feature>
<feature type="compositionally biased region" description="Low complexity" evidence="1">
    <location>
        <begin position="150"/>
        <end position="183"/>
    </location>
</feature>
<feature type="compositionally biased region" description="Basic and acidic residues" evidence="1">
    <location>
        <begin position="82"/>
        <end position="125"/>
    </location>
</feature>
<accession>A0A9W6YIU1</accession>
<dbReference type="AlphaFoldDB" id="A0A9W6YIU1"/>
<dbReference type="OrthoDB" id="125130at2759"/>
<protein>
    <submittedName>
        <fullName evidence="2">Unnamed protein product</fullName>
    </submittedName>
</protein>
<dbReference type="Proteomes" id="UP001165083">
    <property type="component" value="Unassembled WGS sequence"/>
</dbReference>
<organism evidence="2 3">
    <name type="scientific">Phytophthora lilii</name>
    <dbReference type="NCBI Taxonomy" id="2077276"/>
    <lineage>
        <taxon>Eukaryota</taxon>
        <taxon>Sar</taxon>
        <taxon>Stramenopiles</taxon>
        <taxon>Oomycota</taxon>
        <taxon>Peronosporomycetes</taxon>
        <taxon>Peronosporales</taxon>
        <taxon>Peronosporaceae</taxon>
        <taxon>Phytophthora</taxon>
    </lineage>
</organism>